<organism evidence="2 3">
    <name type="scientific">Camelimonas fluminis</name>
    <dbReference type="NCBI Taxonomy" id="1576911"/>
    <lineage>
        <taxon>Bacteria</taxon>
        <taxon>Pseudomonadati</taxon>
        <taxon>Pseudomonadota</taxon>
        <taxon>Alphaproteobacteria</taxon>
        <taxon>Hyphomicrobiales</taxon>
        <taxon>Chelatococcaceae</taxon>
        <taxon>Camelimonas</taxon>
    </lineage>
</organism>
<gene>
    <name evidence="2" type="ORF">ACFONL_09370</name>
</gene>
<protein>
    <submittedName>
        <fullName evidence="2">Uncharacterized protein</fullName>
    </submittedName>
</protein>
<proteinExistence type="predicted"/>
<evidence type="ECO:0000313" key="3">
    <source>
        <dbReference type="Proteomes" id="UP001595704"/>
    </source>
</evidence>
<dbReference type="Proteomes" id="UP001595704">
    <property type="component" value="Unassembled WGS sequence"/>
</dbReference>
<evidence type="ECO:0000313" key="2">
    <source>
        <dbReference type="EMBL" id="MFC3637583.1"/>
    </source>
</evidence>
<comment type="caution">
    <text evidence="2">The sequence shown here is derived from an EMBL/GenBank/DDBJ whole genome shotgun (WGS) entry which is preliminary data.</text>
</comment>
<feature type="region of interest" description="Disordered" evidence="1">
    <location>
        <begin position="45"/>
        <end position="75"/>
    </location>
</feature>
<name>A0ABV7UG71_9HYPH</name>
<accession>A0ABV7UG71</accession>
<dbReference type="RefSeq" id="WP_191320523.1">
    <property type="nucleotide sequence ID" value="NZ_BNCG01000019.1"/>
</dbReference>
<evidence type="ECO:0000256" key="1">
    <source>
        <dbReference type="SAM" id="MobiDB-lite"/>
    </source>
</evidence>
<sequence>MNSQNITKYIRDIVLFLLKNRTKSHPVVSNRAQILKFVIDLNNMEGNPPHPNPHIAGRLSESNESDSLDSGQAQAEQKHFLQGNASYGFELCRSRSFATWSMTQVR</sequence>
<reference evidence="3" key="1">
    <citation type="journal article" date="2019" name="Int. J. Syst. Evol. Microbiol.">
        <title>The Global Catalogue of Microorganisms (GCM) 10K type strain sequencing project: providing services to taxonomists for standard genome sequencing and annotation.</title>
        <authorList>
            <consortium name="The Broad Institute Genomics Platform"/>
            <consortium name="The Broad Institute Genome Sequencing Center for Infectious Disease"/>
            <person name="Wu L."/>
            <person name="Ma J."/>
        </authorList>
    </citation>
    <scope>NUCLEOTIDE SEQUENCE [LARGE SCALE GENOMIC DNA]</scope>
    <source>
        <strain evidence="3">KCTC 42282</strain>
    </source>
</reference>
<keyword evidence="3" id="KW-1185">Reference proteome</keyword>
<dbReference type="EMBL" id="JBHRYC010000040">
    <property type="protein sequence ID" value="MFC3637583.1"/>
    <property type="molecule type" value="Genomic_DNA"/>
</dbReference>